<keyword evidence="2" id="KW-0547">Nucleotide-binding</keyword>
<dbReference type="SMART" id="SM00173">
    <property type="entry name" value="RAS"/>
    <property type="match status" value="1"/>
</dbReference>
<gene>
    <name evidence="5" type="ORF">LY90DRAFT_393774</name>
    <name evidence="6" type="ORF">LY90DRAFT_675311</name>
</gene>
<dbReference type="InterPro" id="IPR027417">
    <property type="entry name" value="P-loop_NTPase"/>
</dbReference>
<evidence type="ECO:0000256" key="4">
    <source>
        <dbReference type="ARBA" id="ARBA00023136"/>
    </source>
</evidence>
<evidence type="ECO:0000313" key="5">
    <source>
        <dbReference type="EMBL" id="ORX90574.1"/>
    </source>
</evidence>
<dbReference type="PRINTS" id="PR00449">
    <property type="entry name" value="RASTRNSFRMNG"/>
</dbReference>
<evidence type="ECO:0000313" key="6">
    <source>
        <dbReference type="EMBL" id="ORY24178.1"/>
    </source>
</evidence>
<dbReference type="PROSITE" id="PS51420">
    <property type="entry name" value="RHO"/>
    <property type="match status" value="1"/>
</dbReference>
<organism evidence="5 7">
    <name type="scientific">Neocallimastix californiae</name>
    <dbReference type="NCBI Taxonomy" id="1754190"/>
    <lineage>
        <taxon>Eukaryota</taxon>
        <taxon>Fungi</taxon>
        <taxon>Fungi incertae sedis</taxon>
        <taxon>Chytridiomycota</taxon>
        <taxon>Chytridiomycota incertae sedis</taxon>
        <taxon>Neocallimastigomycetes</taxon>
        <taxon>Neocallimastigales</taxon>
        <taxon>Neocallimastigaceae</taxon>
        <taxon>Neocallimastix</taxon>
    </lineage>
</organism>
<protein>
    <submittedName>
        <fullName evidence="5">p-loop containing nucleoside triphosphate hydrolase protein</fullName>
    </submittedName>
</protein>
<comment type="caution">
    <text evidence="5">The sequence shown here is derived from an EMBL/GenBank/DDBJ whole genome shotgun (WGS) entry which is preliminary data.</text>
</comment>
<dbReference type="CDD" id="cd00157">
    <property type="entry name" value="Rho"/>
    <property type="match status" value="1"/>
</dbReference>
<dbReference type="InterPro" id="IPR003578">
    <property type="entry name" value="Small_GTPase_Rho"/>
</dbReference>
<dbReference type="EMBL" id="MCOG01000948">
    <property type="protein sequence ID" value="ORX90574.1"/>
    <property type="molecule type" value="Genomic_DNA"/>
</dbReference>
<dbReference type="OrthoDB" id="2114897at2759"/>
<sequence>MQTIKIVILGDSNVGKNLLIHNYTTNTGVKDYKPTSYDNYAVTINIANRPCTLDLTTVKESEEYEKVRPLCYANTDVFLLCYNVNSQESMESVHYKWYPEIHKFCPGTPYILVGTQIDRVKDKITLEEVKEVGHNLSKKIKAEAFIPCSSDTGEGIKDVFNKAIVAALDPGTEVPDDNNCIIQ</sequence>
<dbReference type="GO" id="GO:0016020">
    <property type="term" value="C:membrane"/>
    <property type="evidence" value="ECO:0007669"/>
    <property type="project" value="UniProtKB-SubCell"/>
</dbReference>
<keyword evidence="5" id="KW-0378">Hydrolase</keyword>
<dbReference type="GO" id="GO:0007264">
    <property type="term" value="P:small GTPase-mediated signal transduction"/>
    <property type="evidence" value="ECO:0007669"/>
    <property type="project" value="InterPro"/>
</dbReference>
<name>A0A1Y1XYX7_9FUNG</name>
<dbReference type="SMART" id="SM00175">
    <property type="entry name" value="RAB"/>
    <property type="match status" value="1"/>
</dbReference>
<dbReference type="PROSITE" id="PS51421">
    <property type="entry name" value="RAS"/>
    <property type="match status" value="1"/>
</dbReference>
<dbReference type="AlphaFoldDB" id="A0A1Y1XYX7"/>
<dbReference type="InterPro" id="IPR005225">
    <property type="entry name" value="Small_GTP-bd"/>
</dbReference>
<proteinExistence type="predicted"/>
<evidence type="ECO:0000256" key="1">
    <source>
        <dbReference type="ARBA" id="ARBA00004370"/>
    </source>
</evidence>
<dbReference type="GO" id="GO:0005525">
    <property type="term" value="F:GTP binding"/>
    <property type="evidence" value="ECO:0007669"/>
    <property type="project" value="UniProtKB-KW"/>
</dbReference>
<dbReference type="Gene3D" id="3.40.50.300">
    <property type="entry name" value="P-loop containing nucleotide triphosphate hydrolases"/>
    <property type="match status" value="1"/>
</dbReference>
<dbReference type="EMBL" id="MCOG01000225">
    <property type="protein sequence ID" value="ORY24178.1"/>
    <property type="molecule type" value="Genomic_DNA"/>
</dbReference>
<dbReference type="PANTHER" id="PTHR24072">
    <property type="entry name" value="RHO FAMILY GTPASE"/>
    <property type="match status" value="1"/>
</dbReference>
<dbReference type="NCBIfam" id="TIGR00231">
    <property type="entry name" value="small_GTP"/>
    <property type="match status" value="1"/>
</dbReference>
<dbReference type="InterPro" id="IPR001806">
    <property type="entry name" value="Small_GTPase"/>
</dbReference>
<dbReference type="PROSITE" id="PS51419">
    <property type="entry name" value="RAB"/>
    <property type="match status" value="1"/>
</dbReference>
<dbReference type="SMART" id="SM00174">
    <property type="entry name" value="RHO"/>
    <property type="match status" value="1"/>
</dbReference>
<keyword evidence="3" id="KW-0342">GTP-binding</keyword>
<evidence type="ECO:0000313" key="7">
    <source>
        <dbReference type="Proteomes" id="UP000193920"/>
    </source>
</evidence>
<dbReference type="STRING" id="1754190.A0A1Y1XYX7"/>
<dbReference type="Proteomes" id="UP000193920">
    <property type="component" value="Unassembled WGS sequence"/>
</dbReference>
<dbReference type="SUPFAM" id="SSF52540">
    <property type="entry name" value="P-loop containing nucleoside triphosphate hydrolases"/>
    <property type="match status" value="1"/>
</dbReference>
<accession>A0A1Y1XYX7</accession>
<dbReference type="GO" id="GO:0003924">
    <property type="term" value="F:GTPase activity"/>
    <property type="evidence" value="ECO:0007669"/>
    <property type="project" value="InterPro"/>
</dbReference>
<dbReference type="FunFam" id="3.40.50.300:FF:002060">
    <property type="entry name" value="Rho family GTPase"/>
    <property type="match status" value="1"/>
</dbReference>
<keyword evidence="7" id="KW-1185">Reference proteome</keyword>
<evidence type="ECO:0000256" key="2">
    <source>
        <dbReference type="ARBA" id="ARBA00022741"/>
    </source>
</evidence>
<reference evidence="5 7" key="1">
    <citation type="submission" date="2016-08" db="EMBL/GenBank/DDBJ databases">
        <title>A Parts List for Fungal Cellulosomes Revealed by Comparative Genomics.</title>
        <authorList>
            <consortium name="DOE Joint Genome Institute"/>
            <person name="Haitjema C.H."/>
            <person name="Gilmore S.P."/>
            <person name="Henske J.K."/>
            <person name="Solomon K.V."/>
            <person name="De Groot R."/>
            <person name="Kuo A."/>
            <person name="Mondo S.J."/>
            <person name="Salamov A.A."/>
            <person name="Labutti K."/>
            <person name="Zhao Z."/>
            <person name="Chiniquy J."/>
            <person name="Barry K."/>
            <person name="Brewer H.M."/>
            <person name="Purvine S.O."/>
            <person name="Wright A.T."/>
            <person name="Boxma B."/>
            <person name="Van Alen T."/>
            <person name="Hackstein J.H."/>
            <person name="Baker S.E."/>
            <person name="Grigoriev I.V."/>
            <person name="O'Malley M.A."/>
        </authorList>
    </citation>
    <scope>NUCLEOTIDE SEQUENCE [LARGE SCALE GENOMIC DNA]</scope>
    <source>
        <strain evidence="5 7">G1</strain>
    </source>
</reference>
<dbReference type="Pfam" id="PF00071">
    <property type="entry name" value="Ras"/>
    <property type="match status" value="1"/>
</dbReference>
<keyword evidence="4" id="KW-0472">Membrane</keyword>
<evidence type="ECO:0000256" key="3">
    <source>
        <dbReference type="ARBA" id="ARBA00023134"/>
    </source>
</evidence>
<comment type="subcellular location">
    <subcellularLocation>
        <location evidence="1">Membrane</location>
    </subcellularLocation>
</comment>